<dbReference type="PANTHER" id="PTHR43341:SF4">
    <property type="entry name" value="ARGININE PERMEASE CAN1-RELATED"/>
    <property type="match status" value="1"/>
</dbReference>
<evidence type="ECO:0000256" key="6">
    <source>
        <dbReference type="SAM" id="Phobius"/>
    </source>
</evidence>
<dbReference type="Pfam" id="PF00324">
    <property type="entry name" value="AA_permease"/>
    <property type="match status" value="1"/>
</dbReference>
<evidence type="ECO:0000256" key="2">
    <source>
        <dbReference type="ARBA" id="ARBA00022448"/>
    </source>
</evidence>
<reference evidence="8" key="1">
    <citation type="submission" date="2020-05" db="EMBL/GenBank/DDBJ databases">
        <title>Mycena genomes resolve the evolution of fungal bioluminescence.</title>
        <authorList>
            <person name="Tsai I.J."/>
        </authorList>
    </citation>
    <scope>NUCLEOTIDE SEQUENCE</scope>
    <source>
        <strain evidence="8">CCC161011</strain>
    </source>
</reference>
<evidence type="ECO:0000256" key="4">
    <source>
        <dbReference type="ARBA" id="ARBA00022989"/>
    </source>
</evidence>
<feature type="transmembrane region" description="Helical" evidence="6">
    <location>
        <begin position="193"/>
        <end position="214"/>
    </location>
</feature>
<protein>
    <submittedName>
        <fullName evidence="8">Amino acid permease/ SLC12A domain-containing protein</fullName>
    </submittedName>
</protein>
<dbReference type="Gene3D" id="1.20.1740.10">
    <property type="entry name" value="Amino acid/polyamine transporter I"/>
    <property type="match status" value="1"/>
</dbReference>
<keyword evidence="9" id="KW-1185">Reference proteome</keyword>
<evidence type="ECO:0000259" key="7">
    <source>
        <dbReference type="Pfam" id="PF00324"/>
    </source>
</evidence>
<feature type="transmembrane region" description="Helical" evidence="6">
    <location>
        <begin position="315"/>
        <end position="334"/>
    </location>
</feature>
<keyword evidence="3 6" id="KW-0812">Transmembrane</keyword>
<feature type="transmembrane region" description="Helical" evidence="6">
    <location>
        <begin position="442"/>
        <end position="467"/>
    </location>
</feature>
<dbReference type="InterPro" id="IPR004841">
    <property type="entry name" value="AA-permease/SLC12A_dom"/>
</dbReference>
<dbReference type="Proteomes" id="UP000620124">
    <property type="component" value="Unassembled WGS sequence"/>
</dbReference>
<dbReference type="AlphaFoldDB" id="A0A8H6YM68"/>
<feature type="transmembrane region" description="Helical" evidence="6">
    <location>
        <begin position="98"/>
        <end position="121"/>
    </location>
</feature>
<keyword evidence="2" id="KW-0813">Transport</keyword>
<feature type="transmembrane region" description="Helical" evidence="6">
    <location>
        <begin position="220"/>
        <end position="240"/>
    </location>
</feature>
<comment type="caution">
    <text evidence="8">The sequence shown here is derived from an EMBL/GenBank/DDBJ whole genome shotgun (WGS) entry which is preliminary data.</text>
</comment>
<keyword evidence="5 6" id="KW-0472">Membrane</keyword>
<dbReference type="PANTHER" id="PTHR43341">
    <property type="entry name" value="AMINO ACID PERMEASE"/>
    <property type="match status" value="1"/>
</dbReference>
<evidence type="ECO:0000313" key="8">
    <source>
        <dbReference type="EMBL" id="KAF7360786.1"/>
    </source>
</evidence>
<name>A0A8H6YM68_9AGAR</name>
<evidence type="ECO:0000256" key="1">
    <source>
        <dbReference type="ARBA" id="ARBA00004141"/>
    </source>
</evidence>
<feature type="domain" description="Amino acid permease/ SLC12A" evidence="7">
    <location>
        <begin position="102"/>
        <end position="543"/>
    </location>
</feature>
<proteinExistence type="predicted"/>
<dbReference type="InterPro" id="IPR050524">
    <property type="entry name" value="APC_YAT"/>
</dbReference>
<dbReference type="OrthoDB" id="10062876at2759"/>
<dbReference type="EMBL" id="JACAZI010000005">
    <property type="protein sequence ID" value="KAF7360786.1"/>
    <property type="molecule type" value="Genomic_DNA"/>
</dbReference>
<feature type="transmembrane region" description="Helical" evidence="6">
    <location>
        <begin position="367"/>
        <end position="387"/>
    </location>
</feature>
<evidence type="ECO:0000313" key="9">
    <source>
        <dbReference type="Proteomes" id="UP000620124"/>
    </source>
</evidence>
<sequence length="581" mass="63869">MSSSDEKLPYFPDKSVVEVVDPEKAADKGYGGDYDSVKVDVKTGLYDGLQRNMKQRHVQMIALAGVCILCGFEYSESPDVLSIRRLELAFSSVQGRRLLMPAPVGALLAYIHVGTICYCMLMSLGEMMCYMPISGGYIHFAERFIDPAMGFALGWLQWYGGVVSLPTEIISATLIIGFWDTGPDGSGMPNSHLAGYLTLLMVLCAGVNFLGVRWFGESEFGFACIKIALVLGCIIGGLVIDLGGGPSGERIGFRYWKEPGAFAPFLLPGNTGKFLGWFQTLLQAAYSYLGMESLAMTAAEVKNPRHALAKAVRRVFYRILMFYVLGILIVGMLVPSNDSKLLQSTGTAASSPFVLAMTRAGVKGLPSVINAGVLTSAFSAGNSGLYGSSRQIYGLALRGQAPRIFAKTTKAGLPIVALSFSSIWILLSYMALSEGASTVLNWLSNLTSILGFITWGIISWTYIRFYNGIKAQGIDRTQFVYWNRFQPYPAYWALTWSIVIIFFNGWSVFIKGDWDVSDFIIAYINLPIFGVLYVVYKVLRKSRIVAPEKMDFHSNVPPPDMVDLNEPEPTSIGGKIWAWLF</sequence>
<dbReference type="FunFam" id="1.20.1740.10:FF:000001">
    <property type="entry name" value="Amino acid permease"/>
    <property type="match status" value="1"/>
</dbReference>
<evidence type="ECO:0000256" key="3">
    <source>
        <dbReference type="ARBA" id="ARBA00022692"/>
    </source>
</evidence>
<keyword evidence="4 6" id="KW-1133">Transmembrane helix</keyword>
<comment type="subcellular location">
    <subcellularLocation>
        <location evidence="1">Membrane</location>
        <topology evidence="1">Multi-pass membrane protein</topology>
    </subcellularLocation>
</comment>
<feature type="transmembrane region" description="Helical" evidence="6">
    <location>
        <begin position="408"/>
        <end position="430"/>
    </location>
</feature>
<evidence type="ECO:0000256" key="5">
    <source>
        <dbReference type="ARBA" id="ARBA00023136"/>
    </source>
</evidence>
<dbReference type="GO" id="GO:0015171">
    <property type="term" value="F:amino acid transmembrane transporter activity"/>
    <property type="evidence" value="ECO:0007669"/>
    <property type="project" value="TreeGrafter"/>
</dbReference>
<accession>A0A8H6YM68</accession>
<feature type="transmembrane region" description="Helical" evidence="6">
    <location>
        <begin position="520"/>
        <end position="539"/>
    </location>
</feature>
<dbReference type="GO" id="GO:0016020">
    <property type="term" value="C:membrane"/>
    <property type="evidence" value="ECO:0007669"/>
    <property type="project" value="UniProtKB-SubCell"/>
</dbReference>
<feature type="transmembrane region" description="Helical" evidence="6">
    <location>
        <begin position="488"/>
        <end position="508"/>
    </location>
</feature>
<organism evidence="8 9">
    <name type="scientific">Mycena venus</name>
    <dbReference type="NCBI Taxonomy" id="2733690"/>
    <lineage>
        <taxon>Eukaryota</taxon>
        <taxon>Fungi</taxon>
        <taxon>Dikarya</taxon>
        <taxon>Basidiomycota</taxon>
        <taxon>Agaricomycotina</taxon>
        <taxon>Agaricomycetes</taxon>
        <taxon>Agaricomycetidae</taxon>
        <taxon>Agaricales</taxon>
        <taxon>Marasmiineae</taxon>
        <taxon>Mycenaceae</taxon>
        <taxon>Mycena</taxon>
    </lineage>
</organism>
<gene>
    <name evidence="8" type="ORF">MVEN_00810600</name>
</gene>